<evidence type="ECO:0000313" key="3">
    <source>
        <dbReference type="EMBL" id="GGG18062.1"/>
    </source>
</evidence>
<comment type="caution">
    <text evidence="3">The sequence shown here is derived from an EMBL/GenBank/DDBJ whole genome shotgun (WGS) entry which is preliminary data.</text>
</comment>
<keyword evidence="4" id="KW-1185">Reference proteome</keyword>
<dbReference type="PANTHER" id="PTHR32125:SF4">
    <property type="entry name" value="2-C-METHYL-D-ERYTHRITOL 4-PHOSPHATE CYTIDYLYLTRANSFERASE, CHLOROPLASTIC"/>
    <property type="match status" value="1"/>
</dbReference>
<dbReference type="EMBL" id="BMCU01000004">
    <property type="protein sequence ID" value="GGG18062.1"/>
    <property type="molecule type" value="Genomic_DNA"/>
</dbReference>
<keyword evidence="2" id="KW-0548">Nucleotidyltransferase</keyword>
<accession>A0A917LF91</accession>
<name>A0A917LF91_9NOCA</name>
<reference evidence="3" key="1">
    <citation type="journal article" date="2014" name="Int. J. Syst. Evol. Microbiol.">
        <title>Complete genome sequence of Corynebacterium casei LMG S-19264T (=DSM 44701T), isolated from a smear-ripened cheese.</title>
        <authorList>
            <consortium name="US DOE Joint Genome Institute (JGI-PGF)"/>
            <person name="Walter F."/>
            <person name="Albersmeier A."/>
            <person name="Kalinowski J."/>
            <person name="Ruckert C."/>
        </authorList>
    </citation>
    <scope>NUCLEOTIDE SEQUENCE</scope>
    <source>
        <strain evidence="3">CCM 7905</strain>
    </source>
</reference>
<organism evidence="3 4">
    <name type="scientific">Rhodococcoides trifolii</name>
    <dbReference type="NCBI Taxonomy" id="908250"/>
    <lineage>
        <taxon>Bacteria</taxon>
        <taxon>Bacillati</taxon>
        <taxon>Actinomycetota</taxon>
        <taxon>Actinomycetes</taxon>
        <taxon>Mycobacteriales</taxon>
        <taxon>Nocardiaceae</taxon>
        <taxon>Rhodococcoides</taxon>
    </lineage>
</organism>
<dbReference type="InterPro" id="IPR034683">
    <property type="entry name" value="IspD/TarI"/>
</dbReference>
<protein>
    <recommendedName>
        <fullName evidence="5">2-C-methyl-D-erythritol 4-phosphate cytidylyltransferase</fullName>
    </recommendedName>
</protein>
<reference evidence="3" key="2">
    <citation type="submission" date="2020-09" db="EMBL/GenBank/DDBJ databases">
        <authorList>
            <person name="Sun Q."/>
            <person name="Sedlacek I."/>
        </authorList>
    </citation>
    <scope>NUCLEOTIDE SEQUENCE</scope>
    <source>
        <strain evidence="3">CCM 7905</strain>
    </source>
</reference>
<evidence type="ECO:0000313" key="4">
    <source>
        <dbReference type="Proteomes" id="UP000654257"/>
    </source>
</evidence>
<dbReference type="Pfam" id="PF01128">
    <property type="entry name" value="IspD"/>
    <property type="match status" value="1"/>
</dbReference>
<dbReference type="AlphaFoldDB" id="A0A917LF91"/>
<dbReference type="PANTHER" id="PTHR32125">
    <property type="entry name" value="2-C-METHYL-D-ERYTHRITOL 4-PHOSPHATE CYTIDYLYLTRANSFERASE, CHLOROPLASTIC"/>
    <property type="match status" value="1"/>
</dbReference>
<dbReference type="GO" id="GO:0050518">
    <property type="term" value="F:2-C-methyl-D-erythritol 4-phosphate cytidylyltransferase activity"/>
    <property type="evidence" value="ECO:0007669"/>
    <property type="project" value="TreeGrafter"/>
</dbReference>
<sequence>MPGHEGSLLIPVPSGSPFGLVSGRPPLAHCLEAMARGFATVVVPVARTQAAEARACAPDGVEVVEVDGPATRVDCLRAGLKSIADADHVVVHELLRPLTPRAVLDRVLTALAADNELVVPTLVVVDSVKSVDDNGSVVATVDRSTLRSIQFPRGMTTSVLRRAVDAGTDEVVHALTTGIAITMVDGDPHGLEIRAPRDTALAEAILANL</sequence>
<gene>
    <name evidence="3" type="ORF">GCM10007304_35150</name>
</gene>
<proteinExistence type="predicted"/>
<dbReference type="RefSeq" id="WP_188546206.1">
    <property type="nucleotide sequence ID" value="NZ_BMCU01000004.1"/>
</dbReference>
<dbReference type="InterPro" id="IPR029044">
    <property type="entry name" value="Nucleotide-diphossugar_trans"/>
</dbReference>
<keyword evidence="1" id="KW-0808">Transferase</keyword>
<dbReference type="SUPFAM" id="SSF53448">
    <property type="entry name" value="Nucleotide-diphospho-sugar transferases"/>
    <property type="match status" value="1"/>
</dbReference>
<evidence type="ECO:0000256" key="2">
    <source>
        <dbReference type="ARBA" id="ARBA00022695"/>
    </source>
</evidence>
<dbReference type="Gene3D" id="3.90.550.10">
    <property type="entry name" value="Spore Coat Polysaccharide Biosynthesis Protein SpsA, Chain A"/>
    <property type="match status" value="1"/>
</dbReference>
<dbReference type="Proteomes" id="UP000654257">
    <property type="component" value="Unassembled WGS sequence"/>
</dbReference>
<dbReference type="InterPro" id="IPR050088">
    <property type="entry name" value="IspD/TarI_cytidylyltransf_bact"/>
</dbReference>
<evidence type="ECO:0000256" key="1">
    <source>
        <dbReference type="ARBA" id="ARBA00022679"/>
    </source>
</evidence>
<evidence type="ECO:0008006" key="5">
    <source>
        <dbReference type="Google" id="ProtNLM"/>
    </source>
</evidence>